<keyword evidence="3" id="KW-0157">Chromophore</keyword>
<evidence type="ECO:0000256" key="2">
    <source>
        <dbReference type="ARBA" id="ARBA00022643"/>
    </source>
</evidence>
<sequence>MIGNSVSSWAKATVNDGKDWSCNRNPLMKRSPLISPELLERIVDASEDGIVVAEQEGDENILIYVNKGFERLTGYSADEILYRDCRFLQNEDRDQDALVAIRDALNEGRPSREVLRNYRKDGTMFWNELSITPVYDEADKLMYYIGVQKDVTERVETQLALAELQKQRENS</sequence>
<dbReference type="NCBIfam" id="TIGR00229">
    <property type="entry name" value="sensory_box"/>
    <property type="match status" value="1"/>
</dbReference>
<keyword evidence="2" id="KW-0288">FMN</keyword>
<feature type="domain" description="PAC" evidence="5">
    <location>
        <begin position="111"/>
        <end position="163"/>
    </location>
</feature>
<dbReference type="EMBL" id="AOPO01000008">
    <property type="protein sequence ID" value="ELY21220.1"/>
    <property type="molecule type" value="Genomic_DNA"/>
</dbReference>
<dbReference type="PROSITE" id="PS50112">
    <property type="entry name" value="PAS"/>
    <property type="match status" value="1"/>
</dbReference>
<dbReference type="InterPro" id="IPR000700">
    <property type="entry name" value="PAS-assoc_C"/>
</dbReference>
<dbReference type="Pfam" id="PF13426">
    <property type="entry name" value="PAS_9"/>
    <property type="match status" value="1"/>
</dbReference>
<dbReference type="PATRIC" id="fig|1204738.3.peg.3167"/>
<dbReference type="InterPro" id="IPR000014">
    <property type="entry name" value="PAS"/>
</dbReference>
<comment type="caution">
    <text evidence="6">The sequence shown here is derived from an EMBL/GenBank/DDBJ whole genome shotgun (WGS) entry which is preliminary data.</text>
</comment>
<evidence type="ECO:0000313" key="6">
    <source>
        <dbReference type="EMBL" id="ELY21220.1"/>
    </source>
</evidence>
<evidence type="ECO:0000259" key="4">
    <source>
        <dbReference type="PROSITE" id="PS50112"/>
    </source>
</evidence>
<organism evidence="6 7">
    <name type="scientific">Vreelandella titanicae BH1</name>
    <dbReference type="NCBI Taxonomy" id="1204738"/>
    <lineage>
        <taxon>Bacteria</taxon>
        <taxon>Pseudomonadati</taxon>
        <taxon>Pseudomonadota</taxon>
        <taxon>Gammaproteobacteria</taxon>
        <taxon>Oceanospirillales</taxon>
        <taxon>Halomonadaceae</taxon>
        <taxon>Vreelandella</taxon>
    </lineage>
</organism>
<gene>
    <name evidence="6" type="ORF">HALTITAN_2104</name>
</gene>
<keyword evidence="1" id="KW-0285">Flavoprotein</keyword>
<protein>
    <submittedName>
        <fullName evidence="6">PAS domain-containing protein</fullName>
    </submittedName>
</protein>
<dbReference type="SUPFAM" id="SSF55785">
    <property type="entry name" value="PYP-like sensor domain (PAS domain)"/>
    <property type="match status" value="1"/>
</dbReference>
<dbReference type="PROSITE" id="PS50113">
    <property type="entry name" value="PAC"/>
    <property type="match status" value="1"/>
</dbReference>
<dbReference type="CDD" id="cd00130">
    <property type="entry name" value="PAS"/>
    <property type="match status" value="1"/>
</dbReference>
<dbReference type="SMART" id="SM00086">
    <property type="entry name" value="PAC"/>
    <property type="match status" value="1"/>
</dbReference>
<reference evidence="6 7" key="1">
    <citation type="journal article" date="2013" name="Genome Announc.">
        <title>Draft Genome of the Marine Gammaproteobacterium Halomonas titanicae.</title>
        <authorList>
            <person name="Sanchez-Porro C."/>
            <person name="de la Haba R.R."/>
            <person name="Cruz-Hernandez N."/>
            <person name="Gonzalez J.M."/>
            <person name="Reyes-Guirao C."/>
            <person name="Navarro-Sampedro L."/>
            <person name="Carballo M."/>
            <person name="Ventosa A."/>
        </authorList>
    </citation>
    <scope>NUCLEOTIDE SEQUENCE [LARGE SCALE GENOMIC DNA]</scope>
    <source>
        <strain evidence="6 7">BH1</strain>
    </source>
</reference>
<dbReference type="Proteomes" id="UP000011651">
    <property type="component" value="Unassembled WGS sequence"/>
</dbReference>
<dbReference type="PANTHER" id="PTHR47429">
    <property type="entry name" value="PROTEIN TWIN LOV 1"/>
    <property type="match status" value="1"/>
</dbReference>
<evidence type="ECO:0000256" key="1">
    <source>
        <dbReference type="ARBA" id="ARBA00022630"/>
    </source>
</evidence>
<evidence type="ECO:0000259" key="5">
    <source>
        <dbReference type="PROSITE" id="PS50113"/>
    </source>
</evidence>
<evidence type="ECO:0000256" key="3">
    <source>
        <dbReference type="ARBA" id="ARBA00022991"/>
    </source>
</evidence>
<feature type="domain" description="PAS" evidence="4">
    <location>
        <begin position="35"/>
        <end position="108"/>
    </location>
</feature>
<evidence type="ECO:0000313" key="7">
    <source>
        <dbReference type="Proteomes" id="UP000011651"/>
    </source>
</evidence>
<accession>L9U8I4</accession>
<dbReference type="Gene3D" id="3.30.450.20">
    <property type="entry name" value="PAS domain"/>
    <property type="match status" value="1"/>
</dbReference>
<dbReference type="InterPro" id="IPR001610">
    <property type="entry name" value="PAC"/>
</dbReference>
<dbReference type="AlphaFoldDB" id="L9U8I4"/>
<name>L9U8I4_9GAMM</name>
<dbReference type="InterPro" id="IPR035965">
    <property type="entry name" value="PAS-like_dom_sf"/>
</dbReference>
<dbReference type="PANTHER" id="PTHR47429:SF2">
    <property type="entry name" value="PROTEIN TWIN LOV 1"/>
    <property type="match status" value="1"/>
</dbReference>
<proteinExistence type="predicted"/>